<dbReference type="Proteomes" id="UP000246099">
    <property type="component" value="Chromosome"/>
</dbReference>
<protein>
    <submittedName>
        <fullName evidence="3">Serine hydrolase</fullName>
    </submittedName>
</protein>
<name>A0ABM6W9K8_9BACT</name>
<feature type="signal peptide" evidence="1">
    <location>
        <begin position="1"/>
        <end position="22"/>
    </location>
</feature>
<accession>A0ABM6W9K8</accession>
<feature type="domain" description="Beta-lactamase-related" evidence="2">
    <location>
        <begin position="34"/>
        <end position="338"/>
    </location>
</feature>
<dbReference type="EMBL" id="CP029600">
    <property type="protein sequence ID" value="AWO00571.1"/>
    <property type="molecule type" value="Genomic_DNA"/>
</dbReference>
<keyword evidence="3" id="KW-0378">Hydrolase</keyword>
<feature type="chain" id="PRO_5046490130" evidence="1">
    <location>
        <begin position="23"/>
        <end position="533"/>
    </location>
</feature>
<dbReference type="PANTHER" id="PTHR46825:SF9">
    <property type="entry name" value="BETA-LACTAMASE-RELATED DOMAIN-CONTAINING PROTEIN"/>
    <property type="match status" value="1"/>
</dbReference>
<keyword evidence="4" id="KW-1185">Reference proteome</keyword>
<dbReference type="SUPFAM" id="SSF56601">
    <property type="entry name" value="beta-lactamase/transpeptidase-like"/>
    <property type="match status" value="1"/>
</dbReference>
<dbReference type="PANTHER" id="PTHR46825">
    <property type="entry name" value="D-ALANYL-D-ALANINE-CARBOXYPEPTIDASE/ENDOPEPTIDASE AMPH"/>
    <property type="match status" value="1"/>
</dbReference>
<gene>
    <name evidence="3" type="ORF">DLD77_02055</name>
</gene>
<dbReference type="InterPro" id="IPR012338">
    <property type="entry name" value="Beta-lactam/transpept-like"/>
</dbReference>
<dbReference type="InterPro" id="IPR001466">
    <property type="entry name" value="Beta-lactam-related"/>
</dbReference>
<evidence type="ECO:0000313" key="4">
    <source>
        <dbReference type="Proteomes" id="UP000246099"/>
    </source>
</evidence>
<dbReference type="InterPro" id="IPR050491">
    <property type="entry name" value="AmpC-like"/>
</dbReference>
<dbReference type="Gene3D" id="3.40.710.10">
    <property type="entry name" value="DD-peptidase/beta-lactamase superfamily"/>
    <property type="match status" value="1"/>
</dbReference>
<dbReference type="GO" id="GO:0016787">
    <property type="term" value="F:hydrolase activity"/>
    <property type="evidence" value="ECO:0007669"/>
    <property type="project" value="UniProtKB-KW"/>
</dbReference>
<evidence type="ECO:0000259" key="2">
    <source>
        <dbReference type="Pfam" id="PF00144"/>
    </source>
</evidence>
<dbReference type="RefSeq" id="WP_119076171.1">
    <property type="nucleotide sequence ID" value="NZ_CP029600.1"/>
</dbReference>
<dbReference type="Pfam" id="PF00144">
    <property type="entry name" value="Beta-lactamase"/>
    <property type="match status" value="1"/>
</dbReference>
<keyword evidence="1" id="KW-0732">Signal</keyword>
<sequence length="533" mass="58834">MKRFFFLCCLMPLMAAAQGPQADTLAMIDQIMSKWNEQTPGGVLTVFRNGQLYYQKAFGMADLEHQVPNTTASLFEAGSVSKQFTATAVLLLANDKKLSLDDDVRKYVPELPAYSKPITIRHLLNHTSGLRDWGVVAGIAGWERTTRVYTQANALDYISRQKGLNHAPGERYLYSNSNYTLLCFIAERVSGQKLPEFTAERIFKPLGMTRTQWRNNFRQIIPGRTVAYSRNKQGYEQTMPFENTYGHAALLTTTEDLSTWNQSWAKQAFGNEVGQMRITQGILNNGKKIAYAGGVFVNQYNGLTEISHSGATAGYRAWMAWYPGPALSVVCLSNDAATSPIVLSKKVTALLLGAPGEKPQDTVSLTTPQANAFTGIYKNDQGHELLRITASGKTVFLADTIRLQASSPSLLLAPGARKLALAANRQHLQLITADDTVTYTRVQPYQPSPQELNGYTGTFFSAECNATQQVALKNGRLVIIRHPSNKSVLTPAFRQGNTVGFTSGDHVLYLFDQRKPGFMASASRAEGIVFTRE</sequence>
<proteinExistence type="predicted"/>
<organism evidence="3 4">
    <name type="scientific">Chitinophaga alhagiae</name>
    <dbReference type="NCBI Taxonomy" id="2203219"/>
    <lineage>
        <taxon>Bacteria</taxon>
        <taxon>Pseudomonadati</taxon>
        <taxon>Bacteroidota</taxon>
        <taxon>Chitinophagia</taxon>
        <taxon>Chitinophagales</taxon>
        <taxon>Chitinophagaceae</taxon>
        <taxon>Chitinophaga</taxon>
    </lineage>
</organism>
<reference evidence="3 4" key="1">
    <citation type="submission" date="2018-05" db="EMBL/GenBank/DDBJ databases">
        <title>Chitinophaga sp. nov., isolated from rhizosphere soil of Alhagi.</title>
        <authorList>
            <person name="Liu Y."/>
        </authorList>
    </citation>
    <scope>NUCLEOTIDE SEQUENCE [LARGE SCALE GENOMIC DNA]</scope>
    <source>
        <strain evidence="3 4">T22</strain>
    </source>
</reference>
<evidence type="ECO:0000313" key="3">
    <source>
        <dbReference type="EMBL" id="AWO00571.1"/>
    </source>
</evidence>
<evidence type="ECO:0000256" key="1">
    <source>
        <dbReference type="SAM" id="SignalP"/>
    </source>
</evidence>